<evidence type="ECO:0000259" key="14">
    <source>
        <dbReference type="PROSITE" id="PS50112"/>
    </source>
</evidence>
<dbReference type="PROSITE" id="PS50109">
    <property type="entry name" value="HIS_KIN"/>
    <property type="match status" value="1"/>
</dbReference>
<feature type="region of interest" description="Disordered" evidence="12">
    <location>
        <begin position="15"/>
        <end position="34"/>
    </location>
</feature>
<protein>
    <recommendedName>
        <fullName evidence="3">histidine kinase</fullName>
        <ecNumber evidence="3">2.7.13.3</ecNumber>
    </recommendedName>
</protein>
<name>A0A7X6DS25_9BACT</name>
<evidence type="ECO:0000256" key="4">
    <source>
        <dbReference type="ARBA" id="ARBA00022475"/>
    </source>
</evidence>
<dbReference type="SUPFAM" id="SSF55874">
    <property type="entry name" value="ATPase domain of HSP90 chaperone/DNA topoisomerase II/histidine kinase"/>
    <property type="match status" value="1"/>
</dbReference>
<keyword evidence="7" id="KW-0547">Nucleotide-binding</keyword>
<evidence type="ECO:0000256" key="11">
    <source>
        <dbReference type="ARBA" id="ARBA00023136"/>
    </source>
</evidence>
<dbReference type="InterPro" id="IPR036890">
    <property type="entry name" value="HATPase_C_sf"/>
</dbReference>
<evidence type="ECO:0000256" key="3">
    <source>
        <dbReference type="ARBA" id="ARBA00012438"/>
    </source>
</evidence>
<dbReference type="Pfam" id="PF08447">
    <property type="entry name" value="PAS_3"/>
    <property type="match status" value="1"/>
</dbReference>
<comment type="caution">
    <text evidence="16">The sequence shown here is derived from an EMBL/GenBank/DDBJ whole genome shotgun (WGS) entry which is preliminary data.</text>
</comment>
<evidence type="ECO:0000256" key="8">
    <source>
        <dbReference type="ARBA" id="ARBA00022777"/>
    </source>
</evidence>
<keyword evidence="17" id="KW-1185">Reference proteome</keyword>
<dbReference type="PANTHER" id="PTHR43711:SF26">
    <property type="entry name" value="SENSOR HISTIDINE KINASE RCSC"/>
    <property type="match status" value="1"/>
</dbReference>
<dbReference type="PANTHER" id="PTHR43711">
    <property type="entry name" value="TWO-COMPONENT HISTIDINE KINASE"/>
    <property type="match status" value="1"/>
</dbReference>
<evidence type="ECO:0000259" key="13">
    <source>
        <dbReference type="PROSITE" id="PS50109"/>
    </source>
</evidence>
<dbReference type="Pfam" id="PF02518">
    <property type="entry name" value="HATPase_c"/>
    <property type="match status" value="1"/>
</dbReference>
<keyword evidence="5" id="KW-0597">Phosphoprotein</keyword>
<dbReference type="SMART" id="SM00388">
    <property type="entry name" value="HisKA"/>
    <property type="match status" value="1"/>
</dbReference>
<evidence type="ECO:0000313" key="16">
    <source>
        <dbReference type="EMBL" id="NKE72343.1"/>
    </source>
</evidence>
<evidence type="ECO:0000256" key="5">
    <source>
        <dbReference type="ARBA" id="ARBA00022553"/>
    </source>
</evidence>
<dbReference type="PRINTS" id="PR00344">
    <property type="entry name" value="BCTRLSENSOR"/>
</dbReference>
<evidence type="ECO:0000256" key="2">
    <source>
        <dbReference type="ARBA" id="ARBA00004236"/>
    </source>
</evidence>
<dbReference type="AlphaFoldDB" id="A0A7X6DS25"/>
<evidence type="ECO:0000259" key="15">
    <source>
        <dbReference type="PROSITE" id="PS50113"/>
    </source>
</evidence>
<dbReference type="InterPro" id="IPR013655">
    <property type="entry name" value="PAS_fold_3"/>
</dbReference>
<dbReference type="Pfam" id="PF00512">
    <property type="entry name" value="HisKA"/>
    <property type="match status" value="1"/>
</dbReference>
<evidence type="ECO:0000256" key="12">
    <source>
        <dbReference type="SAM" id="MobiDB-lite"/>
    </source>
</evidence>
<keyword evidence="10" id="KW-0902">Two-component regulatory system</keyword>
<keyword evidence="11" id="KW-0472">Membrane</keyword>
<dbReference type="SMART" id="SM00387">
    <property type="entry name" value="HATPase_c"/>
    <property type="match status" value="1"/>
</dbReference>
<evidence type="ECO:0000256" key="6">
    <source>
        <dbReference type="ARBA" id="ARBA00022679"/>
    </source>
</evidence>
<dbReference type="PROSITE" id="PS50112">
    <property type="entry name" value="PAS"/>
    <property type="match status" value="1"/>
</dbReference>
<reference evidence="16 17" key="1">
    <citation type="journal article" date="2020" name="Nature">
        <title>Bacterial chemolithoautotrophy via manganese oxidation.</title>
        <authorList>
            <person name="Yu H."/>
            <person name="Leadbetter J.R."/>
        </authorList>
    </citation>
    <scope>NUCLEOTIDE SEQUENCE [LARGE SCALE GENOMIC DNA]</scope>
    <source>
        <strain evidence="16 17">Mn-1</strain>
    </source>
</reference>
<dbReference type="InterPro" id="IPR003594">
    <property type="entry name" value="HATPase_dom"/>
</dbReference>
<dbReference type="NCBIfam" id="TIGR00229">
    <property type="entry name" value="sensory_box"/>
    <property type="match status" value="1"/>
</dbReference>
<dbReference type="Gene3D" id="3.30.450.20">
    <property type="entry name" value="PAS domain"/>
    <property type="match status" value="1"/>
</dbReference>
<dbReference type="InterPro" id="IPR000014">
    <property type="entry name" value="PAS"/>
</dbReference>
<dbReference type="InterPro" id="IPR005467">
    <property type="entry name" value="His_kinase_dom"/>
</dbReference>
<comment type="catalytic activity">
    <reaction evidence="1">
        <text>ATP + protein L-histidine = ADP + protein N-phospho-L-histidine.</text>
        <dbReference type="EC" id="2.7.13.3"/>
    </reaction>
</comment>
<sequence>MKMLPLELRIMNKEKNNQSTQPSAGQQAQEEDAAVAAERYRDLAEGIDHGIVWEANEAFRFCMVSRRAEQMVGYSLDEWCEPDFWEKHLHPEDRDRVMAKFQKALDGEDEHSDHRFVAADGRVVWFHTGIHAARNKGKIVYRGLSVDITYLKETEEKLKQKTNQLEEANRVKSYFLSIASHEIRNALNAILGYASLLKEEGRIREAEKQREIYGHIYRNATNLLDLINQILDLNKIEAGQTDLRAEVTETSISEVVQQVLEDHKALWEEKGLKVSLIDDPTGPKIYSDRVKLRQIFVNLITNAMKFTEKGSITVRIIHNPEAKKVSVEIKDTGYGISKEDLSHIFEPFYQSGRPAEKEGVGLGLPIVKKFVDVLKGTIDVKSEPETGSTFTVTFPYEIS</sequence>
<dbReference type="InterPro" id="IPR036097">
    <property type="entry name" value="HisK_dim/P_sf"/>
</dbReference>
<evidence type="ECO:0000256" key="1">
    <source>
        <dbReference type="ARBA" id="ARBA00000085"/>
    </source>
</evidence>
<dbReference type="GO" id="GO:0005524">
    <property type="term" value="F:ATP binding"/>
    <property type="evidence" value="ECO:0007669"/>
    <property type="project" value="UniProtKB-KW"/>
</dbReference>
<keyword evidence="6" id="KW-0808">Transferase</keyword>
<dbReference type="EMBL" id="VTOW01000003">
    <property type="protein sequence ID" value="NKE72343.1"/>
    <property type="molecule type" value="Genomic_DNA"/>
</dbReference>
<dbReference type="SUPFAM" id="SSF55785">
    <property type="entry name" value="PYP-like sensor domain (PAS domain)"/>
    <property type="match status" value="1"/>
</dbReference>
<dbReference type="InterPro" id="IPR000700">
    <property type="entry name" value="PAS-assoc_C"/>
</dbReference>
<dbReference type="FunFam" id="3.30.565.10:FF:000023">
    <property type="entry name" value="PAS domain-containing sensor histidine kinase"/>
    <property type="match status" value="1"/>
</dbReference>
<keyword evidence="4" id="KW-1003">Cell membrane</keyword>
<dbReference type="Gene3D" id="3.30.565.10">
    <property type="entry name" value="Histidine kinase-like ATPase, C-terminal domain"/>
    <property type="match status" value="1"/>
</dbReference>
<dbReference type="SMART" id="SM00091">
    <property type="entry name" value="PAS"/>
    <property type="match status" value="1"/>
</dbReference>
<dbReference type="CDD" id="cd00130">
    <property type="entry name" value="PAS"/>
    <property type="match status" value="1"/>
</dbReference>
<keyword evidence="8" id="KW-0418">Kinase</keyword>
<organism evidence="16 17">
    <name type="scientific">Candidatus Manganitrophus noduliformans</name>
    <dbReference type="NCBI Taxonomy" id="2606439"/>
    <lineage>
        <taxon>Bacteria</taxon>
        <taxon>Pseudomonadati</taxon>
        <taxon>Nitrospirota</taxon>
        <taxon>Nitrospiria</taxon>
        <taxon>Candidatus Troglogloeales</taxon>
        <taxon>Candidatus Manganitrophaceae</taxon>
        <taxon>Candidatus Manganitrophus</taxon>
    </lineage>
</organism>
<dbReference type="InterPro" id="IPR003661">
    <property type="entry name" value="HisK_dim/P_dom"/>
</dbReference>
<dbReference type="InterPro" id="IPR050736">
    <property type="entry name" value="Sensor_HK_Regulatory"/>
</dbReference>
<accession>A0A7X6DS25</accession>
<evidence type="ECO:0000256" key="7">
    <source>
        <dbReference type="ARBA" id="ARBA00022741"/>
    </source>
</evidence>
<evidence type="ECO:0000256" key="10">
    <source>
        <dbReference type="ARBA" id="ARBA00023012"/>
    </source>
</evidence>
<evidence type="ECO:0000313" key="17">
    <source>
        <dbReference type="Proteomes" id="UP000534783"/>
    </source>
</evidence>
<gene>
    <name evidence="16" type="ORF">MNODULE_16455</name>
</gene>
<proteinExistence type="predicted"/>
<dbReference type="Proteomes" id="UP000534783">
    <property type="component" value="Unassembled WGS sequence"/>
</dbReference>
<dbReference type="PROSITE" id="PS50113">
    <property type="entry name" value="PAC"/>
    <property type="match status" value="1"/>
</dbReference>
<dbReference type="SUPFAM" id="SSF47384">
    <property type="entry name" value="Homodimeric domain of signal transducing histidine kinase"/>
    <property type="match status" value="1"/>
</dbReference>
<feature type="domain" description="Histidine kinase" evidence="13">
    <location>
        <begin position="178"/>
        <end position="398"/>
    </location>
</feature>
<dbReference type="EC" id="2.7.13.3" evidence="3"/>
<feature type="domain" description="PAC" evidence="15">
    <location>
        <begin position="110"/>
        <end position="160"/>
    </location>
</feature>
<dbReference type="GO" id="GO:0005886">
    <property type="term" value="C:plasma membrane"/>
    <property type="evidence" value="ECO:0007669"/>
    <property type="project" value="UniProtKB-SubCell"/>
</dbReference>
<dbReference type="InterPro" id="IPR035965">
    <property type="entry name" value="PAS-like_dom_sf"/>
</dbReference>
<dbReference type="GO" id="GO:0000155">
    <property type="term" value="F:phosphorelay sensor kinase activity"/>
    <property type="evidence" value="ECO:0007669"/>
    <property type="project" value="InterPro"/>
</dbReference>
<feature type="domain" description="PAS" evidence="14">
    <location>
        <begin position="36"/>
        <end position="108"/>
    </location>
</feature>
<comment type="subcellular location">
    <subcellularLocation>
        <location evidence="2">Cell membrane</location>
    </subcellularLocation>
</comment>
<keyword evidence="9" id="KW-0067">ATP-binding</keyword>
<evidence type="ECO:0000256" key="9">
    <source>
        <dbReference type="ARBA" id="ARBA00022840"/>
    </source>
</evidence>
<dbReference type="InterPro" id="IPR004358">
    <property type="entry name" value="Sig_transdc_His_kin-like_C"/>
</dbReference>
<dbReference type="CDD" id="cd00082">
    <property type="entry name" value="HisKA"/>
    <property type="match status" value="1"/>
</dbReference>
<dbReference type="Gene3D" id="1.10.287.130">
    <property type="match status" value="1"/>
</dbReference>